<evidence type="ECO:0000313" key="2">
    <source>
        <dbReference type="EMBL" id="KAH3848104.1"/>
    </source>
</evidence>
<protein>
    <submittedName>
        <fullName evidence="2">Uncharacterized protein</fullName>
    </submittedName>
</protein>
<organism evidence="2 3">
    <name type="scientific">Dreissena polymorpha</name>
    <name type="common">Zebra mussel</name>
    <name type="synonym">Mytilus polymorpha</name>
    <dbReference type="NCBI Taxonomy" id="45954"/>
    <lineage>
        <taxon>Eukaryota</taxon>
        <taxon>Metazoa</taxon>
        <taxon>Spiralia</taxon>
        <taxon>Lophotrochozoa</taxon>
        <taxon>Mollusca</taxon>
        <taxon>Bivalvia</taxon>
        <taxon>Autobranchia</taxon>
        <taxon>Heteroconchia</taxon>
        <taxon>Euheterodonta</taxon>
        <taxon>Imparidentia</taxon>
        <taxon>Neoheterodontei</taxon>
        <taxon>Myida</taxon>
        <taxon>Dreissenoidea</taxon>
        <taxon>Dreissenidae</taxon>
        <taxon>Dreissena</taxon>
    </lineage>
</organism>
<keyword evidence="1" id="KW-0732">Signal</keyword>
<accession>A0A9D4KYR6</accession>
<dbReference type="EMBL" id="JAIWYP010000003">
    <property type="protein sequence ID" value="KAH3848104.1"/>
    <property type="molecule type" value="Genomic_DNA"/>
</dbReference>
<feature type="signal peptide" evidence="1">
    <location>
        <begin position="1"/>
        <end position="23"/>
    </location>
</feature>
<comment type="caution">
    <text evidence="2">The sequence shown here is derived from an EMBL/GenBank/DDBJ whole genome shotgun (WGS) entry which is preliminary data.</text>
</comment>
<gene>
    <name evidence="2" type="ORF">DPMN_090453</name>
</gene>
<dbReference type="OrthoDB" id="10389377at2759"/>
<keyword evidence="3" id="KW-1185">Reference proteome</keyword>
<dbReference type="Proteomes" id="UP000828390">
    <property type="component" value="Unassembled WGS sequence"/>
</dbReference>
<reference evidence="2" key="1">
    <citation type="journal article" date="2019" name="bioRxiv">
        <title>The Genome of the Zebra Mussel, Dreissena polymorpha: A Resource for Invasive Species Research.</title>
        <authorList>
            <person name="McCartney M.A."/>
            <person name="Auch B."/>
            <person name="Kono T."/>
            <person name="Mallez S."/>
            <person name="Zhang Y."/>
            <person name="Obille A."/>
            <person name="Becker A."/>
            <person name="Abrahante J.E."/>
            <person name="Garbe J."/>
            <person name="Badalamenti J.P."/>
            <person name="Herman A."/>
            <person name="Mangelson H."/>
            <person name="Liachko I."/>
            <person name="Sullivan S."/>
            <person name="Sone E.D."/>
            <person name="Koren S."/>
            <person name="Silverstein K.A.T."/>
            <person name="Beckman K.B."/>
            <person name="Gohl D.M."/>
        </authorList>
    </citation>
    <scope>NUCLEOTIDE SEQUENCE</scope>
    <source>
        <strain evidence="2">Duluth1</strain>
        <tissue evidence="2">Whole animal</tissue>
    </source>
</reference>
<evidence type="ECO:0000313" key="3">
    <source>
        <dbReference type="Proteomes" id="UP000828390"/>
    </source>
</evidence>
<sequence>MSGMHTLLATACLVACLALTCHGASFGYKYCLYECSTCVQLWGDELYDGQRCATCCRHSDGVKVDSQCKVWTRNQMHYDKKDLDYVRGILAQKRTAYSDTLNYKYIFGEVTPDYCFGKR</sequence>
<reference evidence="2" key="2">
    <citation type="submission" date="2020-11" db="EMBL/GenBank/DDBJ databases">
        <authorList>
            <person name="McCartney M.A."/>
            <person name="Auch B."/>
            <person name="Kono T."/>
            <person name="Mallez S."/>
            <person name="Becker A."/>
            <person name="Gohl D.M."/>
            <person name="Silverstein K.A.T."/>
            <person name="Koren S."/>
            <person name="Bechman K.B."/>
            <person name="Herman A."/>
            <person name="Abrahante J.E."/>
            <person name="Garbe J."/>
        </authorList>
    </citation>
    <scope>NUCLEOTIDE SEQUENCE</scope>
    <source>
        <strain evidence="2">Duluth1</strain>
        <tissue evidence="2">Whole animal</tissue>
    </source>
</reference>
<dbReference type="AlphaFoldDB" id="A0A9D4KYR6"/>
<feature type="chain" id="PRO_5039040627" evidence="1">
    <location>
        <begin position="24"/>
        <end position="119"/>
    </location>
</feature>
<name>A0A9D4KYR6_DREPO</name>
<proteinExistence type="predicted"/>
<evidence type="ECO:0000256" key="1">
    <source>
        <dbReference type="SAM" id="SignalP"/>
    </source>
</evidence>